<evidence type="ECO:0000259" key="3">
    <source>
        <dbReference type="Pfam" id="PF13966"/>
    </source>
</evidence>
<dbReference type="AlphaFoldDB" id="A0A445KWP6"/>
<feature type="domain" description="Reverse transcriptase zinc-binding" evidence="3">
    <location>
        <begin position="224"/>
        <end position="288"/>
    </location>
</feature>
<dbReference type="EMBL" id="QZWG01000004">
    <property type="protein sequence ID" value="RZC15223.1"/>
    <property type="molecule type" value="Genomic_DNA"/>
</dbReference>
<comment type="caution">
    <text evidence="4">The sequence shown here is derived from an EMBL/GenBank/DDBJ whole genome shotgun (WGS) entry which is preliminary data.</text>
</comment>
<evidence type="ECO:0000313" key="5">
    <source>
        <dbReference type="Proteomes" id="UP000289340"/>
    </source>
</evidence>
<dbReference type="InterPro" id="IPR012337">
    <property type="entry name" value="RNaseH-like_sf"/>
</dbReference>
<dbReference type="PANTHER" id="PTHR19446">
    <property type="entry name" value="REVERSE TRANSCRIPTASES"/>
    <property type="match status" value="1"/>
</dbReference>
<sequence length="429" mass="50064">MKQFGLISLCNVSYKTVTKILSARLRRVMKELIDPCQCSFIPNRQSSDNTIIAQEVIHSMKNKKGQQSWMAIKIDLEKAYDKIKWCFVIDTLKDIGFSDIFVNLTTLLPATACEEIDKKVSWFCVGPYYNLYKSSLAQLGLNIMMPSKYKCEDDVLPVIDQHRQGTNLWQGIVKNWEHFKPNLIWRIGNGRQVRFREDYWVPGSSAHHDYVEWDKVVDGKFSTLFKGVWHWDGPDLIKFHLWKICQEILPTNALRVHQHMAMDDKCPVCNLHPESLHHALRDCKWVNKICLHNIMWNTVFGVILDRLWWRRNEWVFRNKLRDTNAVVMNVKSFLCDWNNNKKLQQNLTPDYINVSIEEAERWKRPLEGFAKVNCDGALHHIAAIASCGAVLHNDDGVFMQAYSRRLGHCSILEVELWAIFHGLNMVGNY</sequence>
<dbReference type="InterPro" id="IPR026960">
    <property type="entry name" value="RVT-Znf"/>
</dbReference>
<dbReference type="Pfam" id="PF13966">
    <property type="entry name" value="zf-RVT"/>
    <property type="match status" value="1"/>
</dbReference>
<name>A0A445KWP6_GLYSO</name>
<keyword evidence="5" id="KW-1185">Reference proteome</keyword>
<evidence type="ECO:0000259" key="1">
    <source>
        <dbReference type="Pfam" id="PF00078"/>
    </source>
</evidence>
<dbReference type="Proteomes" id="UP000289340">
    <property type="component" value="Chromosome 4"/>
</dbReference>
<organism evidence="4 5">
    <name type="scientific">Glycine soja</name>
    <name type="common">Wild soybean</name>
    <dbReference type="NCBI Taxonomy" id="3848"/>
    <lineage>
        <taxon>Eukaryota</taxon>
        <taxon>Viridiplantae</taxon>
        <taxon>Streptophyta</taxon>
        <taxon>Embryophyta</taxon>
        <taxon>Tracheophyta</taxon>
        <taxon>Spermatophyta</taxon>
        <taxon>Magnoliopsida</taxon>
        <taxon>eudicotyledons</taxon>
        <taxon>Gunneridae</taxon>
        <taxon>Pentapetalae</taxon>
        <taxon>rosids</taxon>
        <taxon>fabids</taxon>
        <taxon>Fabales</taxon>
        <taxon>Fabaceae</taxon>
        <taxon>Papilionoideae</taxon>
        <taxon>50 kb inversion clade</taxon>
        <taxon>NPAAA clade</taxon>
        <taxon>indigoferoid/millettioid clade</taxon>
        <taxon>Phaseoleae</taxon>
        <taxon>Glycine</taxon>
        <taxon>Glycine subgen. Soja</taxon>
    </lineage>
</organism>
<dbReference type="Gene3D" id="3.30.420.10">
    <property type="entry name" value="Ribonuclease H-like superfamily/Ribonuclease H"/>
    <property type="match status" value="1"/>
</dbReference>
<evidence type="ECO:0000313" key="4">
    <source>
        <dbReference type="EMBL" id="RZC15223.1"/>
    </source>
</evidence>
<dbReference type="InterPro" id="IPR044730">
    <property type="entry name" value="RNase_H-like_dom_plant"/>
</dbReference>
<evidence type="ECO:0000259" key="2">
    <source>
        <dbReference type="Pfam" id="PF13456"/>
    </source>
</evidence>
<dbReference type="Pfam" id="PF00078">
    <property type="entry name" value="RVT_1"/>
    <property type="match status" value="1"/>
</dbReference>
<gene>
    <name evidence="4" type="ORF">D0Y65_008895</name>
</gene>
<proteinExistence type="predicted"/>
<feature type="domain" description="Reverse transcriptase" evidence="1">
    <location>
        <begin position="6"/>
        <end position="103"/>
    </location>
</feature>
<dbReference type="Pfam" id="PF13456">
    <property type="entry name" value="RVT_3"/>
    <property type="match status" value="1"/>
</dbReference>
<dbReference type="InterPro" id="IPR000477">
    <property type="entry name" value="RT_dom"/>
</dbReference>
<protein>
    <submittedName>
        <fullName evidence="4">Putative ribonuclease H protein</fullName>
    </submittedName>
</protein>
<reference evidence="4 5" key="1">
    <citation type="submission" date="2018-09" db="EMBL/GenBank/DDBJ databases">
        <title>A high-quality reference genome of wild soybean provides a powerful tool to mine soybean genomes.</title>
        <authorList>
            <person name="Xie M."/>
            <person name="Chung C.Y.L."/>
            <person name="Li M.-W."/>
            <person name="Wong F.-L."/>
            <person name="Chan T.-F."/>
            <person name="Lam H.-M."/>
        </authorList>
    </citation>
    <scope>NUCLEOTIDE SEQUENCE [LARGE SCALE GENOMIC DNA]</scope>
    <source>
        <strain evidence="5">cv. W05</strain>
        <tissue evidence="4">Hypocotyl of etiolated seedlings</tissue>
    </source>
</reference>
<dbReference type="GO" id="GO:0004523">
    <property type="term" value="F:RNA-DNA hybrid ribonuclease activity"/>
    <property type="evidence" value="ECO:0007669"/>
    <property type="project" value="InterPro"/>
</dbReference>
<dbReference type="InterPro" id="IPR002156">
    <property type="entry name" value="RNaseH_domain"/>
</dbReference>
<dbReference type="SUPFAM" id="SSF53098">
    <property type="entry name" value="Ribonuclease H-like"/>
    <property type="match status" value="1"/>
</dbReference>
<dbReference type="InterPro" id="IPR036397">
    <property type="entry name" value="RNaseH_sf"/>
</dbReference>
<dbReference type="GO" id="GO:0003676">
    <property type="term" value="F:nucleic acid binding"/>
    <property type="evidence" value="ECO:0007669"/>
    <property type="project" value="InterPro"/>
</dbReference>
<dbReference type="CDD" id="cd06222">
    <property type="entry name" value="RNase_H_like"/>
    <property type="match status" value="1"/>
</dbReference>
<feature type="domain" description="RNase H type-1" evidence="2">
    <location>
        <begin position="373"/>
        <end position="425"/>
    </location>
</feature>
<accession>A0A445KWP6</accession>